<organism evidence="3 4">
    <name type="scientific">Sorangium cellulosum</name>
    <name type="common">Polyangium cellulosum</name>
    <dbReference type="NCBI Taxonomy" id="56"/>
    <lineage>
        <taxon>Bacteria</taxon>
        <taxon>Pseudomonadati</taxon>
        <taxon>Myxococcota</taxon>
        <taxon>Polyangia</taxon>
        <taxon>Polyangiales</taxon>
        <taxon>Polyangiaceae</taxon>
        <taxon>Sorangium</taxon>
    </lineage>
</organism>
<sequence>MRKRLLFALSLLPLAALGLALRPAPTLAGGFPSACAGTYLISEAGGARDFWTFAADGSFFGTTSTQPLYNFSNQQGSWEKVGDDGARGALFAFVYDEDNTLLTTARIDIVLDTVGQGCDEIAGSLVVRTFEDGEDPLDPSSDTGAPIASDTFTGRRATASP</sequence>
<protein>
    <recommendedName>
        <fullName evidence="5">Secreted protein</fullName>
    </recommendedName>
</protein>
<comment type="caution">
    <text evidence="3">The sequence shown here is derived from an EMBL/GenBank/DDBJ whole genome shotgun (WGS) entry which is preliminary data.</text>
</comment>
<feature type="signal peptide" evidence="2">
    <location>
        <begin position="1"/>
        <end position="28"/>
    </location>
</feature>
<accession>A0A150PJA7</accession>
<keyword evidence="2" id="KW-0732">Signal</keyword>
<evidence type="ECO:0000313" key="3">
    <source>
        <dbReference type="EMBL" id="KYF55752.1"/>
    </source>
</evidence>
<evidence type="ECO:0000256" key="2">
    <source>
        <dbReference type="SAM" id="SignalP"/>
    </source>
</evidence>
<feature type="chain" id="PRO_5007565950" description="Secreted protein" evidence="2">
    <location>
        <begin position="29"/>
        <end position="161"/>
    </location>
</feature>
<dbReference type="EMBL" id="JELX01002333">
    <property type="protein sequence ID" value="KYF55752.1"/>
    <property type="molecule type" value="Genomic_DNA"/>
</dbReference>
<evidence type="ECO:0008006" key="5">
    <source>
        <dbReference type="Google" id="ProtNLM"/>
    </source>
</evidence>
<reference evidence="3 4" key="1">
    <citation type="submission" date="2014-02" db="EMBL/GenBank/DDBJ databases">
        <title>The small core and large imbalanced accessory genome model reveals a collaborative survival strategy of Sorangium cellulosum strains in nature.</title>
        <authorList>
            <person name="Han K."/>
            <person name="Peng R."/>
            <person name="Blom J."/>
            <person name="Li Y.-Z."/>
        </authorList>
    </citation>
    <scope>NUCLEOTIDE SEQUENCE [LARGE SCALE GENOMIC DNA]</scope>
    <source>
        <strain evidence="3 4">So0157-18</strain>
    </source>
</reference>
<gene>
    <name evidence="3" type="ORF">BE04_51040</name>
</gene>
<evidence type="ECO:0000313" key="4">
    <source>
        <dbReference type="Proteomes" id="UP000075604"/>
    </source>
</evidence>
<name>A0A150PJA7_SORCE</name>
<evidence type="ECO:0000256" key="1">
    <source>
        <dbReference type="SAM" id="MobiDB-lite"/>
    </source>
</evidence>
<dbReference type="Proteomes" id="UP000075604">
    <property type="component" value="Unassembled WGS sequence"/>
</dbReference>
<dbReference type="AlphaFoldDB" id="A0A150PJA7"/>
<feature type="region of interest" description="Disordered" evidence="1">
    <location>
        <begin position="132"/>
        <end position="161"/>
    </location>
</feature>
<proteinExistence type="predicted"/>